<keyword evidence="5 8" id="KW-0812">Transmembrane</keyword>
<evidence type="ECO:0000256" key="3">
    <source>
        <dbReference type="ARBA" id="ARBA00022475"/>
    </source>
</evidence>
<evidence type="ECO:0000259" key="9">
    <source>
        <dbReference type="Pfam" id="PF00482"/>
    </source>
</evidence>
<evidence type="ECO:0000256" key="6">
    <source>
        <dbReference type="ARBA" id="ARBA00022989"/>
    </source>
</evidence>
<keyword evidence="6 8" id="KW-1133">Transmembrane helix</keyword>
<protein>
    <submittedName>
        <fullName evidence="10">Type IV pilus assembly protein PilC</fullName>
    </submittedName>
</protein>
<evidence type="ECO:0000256" key="1">
    <source>
        <dbReference type="ARBA" id="ARBA00004429"/>
    </source>
</evidence>
<accession>A0A4Q7TFC6</accession>
<dbReference type="GO" id="GO:0005886">
    <property type="term" value="C:plasma membrane"/>
    <property type="evidence" value="ECO:0007669"/>
    <property type="project" value="UniProtKB-SubCell"/>
</dbReference>
<name>A0A4Q7TFC6_9MICO</name>
<comment type="subcellular location">
    <subcellularLocation>
        <location evidence="1">Cell inner membrane</location>
        <topology evidence="1">Multi-pass membrane protein</topology>
    </subcellularLocation>
</comment>
<evidence type="ECO:0000256" key="5">
    <source>
        <dbReference type="ARBA" id="ARBA00022692"/>
    </source>
</evidence>
<evidence type="ECO:0000313" key="10">
    <source>
        <dbReference type="EMBL" id="RZT58437.1"/>
    </source>
</evidence>
<gene>
    <name evidence="10" type="ORF">EV140_2206</name>
</gene>
<dbReference type="RefSeq" id="WP_198674429.1">
    <property type="nucleotide sequence ID" value="NZ_SGXT01000017.1"/>
</dbReference>
<dbReference type="InterPro" id="IPR018076">
    <property type="entry name" value="T2SS_GspF_dom"/>
</dbReference>
<evidence type="ECO:0000256" key="8">
    <source>
        <dbReference type="SAM" id="Phobius"/>
    </source>
</evidence>
<keyword evidence="3" id="KW-1003">Cell membrane</keyword>
<dbReference type="PANTHER" id="PTHR30012:SF0">
    <property type="entry name" value="TYPE II SECRETION SYSTEM PROTEIN F-RELATED"/>
    <property type="match status" value="1"/>
</dbReference>
<dbReference type="Gene3D" id="1.20.81.30">
    <property type="entry name" value="Type II secretion system (T2SS), domain F"/>
    <property type="match status" value="2"/>
</dbReference>
<evidence type="ECO:0000256" key="7">
    <source>
        <dbReference type="ARBA" id="ARBA00023136"/>
    </source>
</evidence>
<dbReference type="PANTHER" id="PTHR30012">
    <property type="entry name" value="GENERAL SECRETION PATHWAY PROTEIN"/>
    <property type="match status" value="1"/>
</dbReference>
<keyword evidence="11" id="KW-1185">Reference proteome</keyword>
<reference evidence="10 11" key="1">
    <citation type="journal article" date="2015" name="Stand. Genomic Sci.">
        <title>Genomic Encyclopedia of Bacterial and Archaeal Type Strains, Phase III: the genomes of soil and plant-associated and newly described type strains.</title>
        <authorList>
            <person name="Whitman W.B."/>
            <person name="Woyke T."/>
            <person name="Klenk H.P."/>
            <person name="Zhou Y."/>
            <person name="Lilburn T.G."/>
            <person name="Beck B.J."/>
            <person name="De Vos P."/>
            <person name="Vandamme P."/>
            <person name="Eisen J.A."/>
            <person name="Garrity G."/>
            <person name="Hugenholtz P."/>
            <person name="Kyrpides N.C."/>
        </authorList>
    </citation>
    <scope>NUCLEOTIDE SEQUENCE [LARGE SCALE GENOMIC DNA]</scope>
    <source>
        <strain evidence="10 11">AC4r</strain>
    </source>
</reference>
<dbReference type="AlphaFoldDB" id="A0A4Q7TFC6"/>
<dbReference type="PRINTS" id="PR00812">
    <property type="entry name" value="BCTERIALGSPF"/>
</dbReference>
<dbReference type="InterPro" id="IPR042094">
    <property type="entry name" value="T2SS_GspF_sf"/>
</dbReference>
<proteinExistence type="inferred from homology"/>
<dbReference type="EMBL" id="SGXT01000017">
    <property type="protein sequence ID" value="RZT58437.1"/>
    <property type="molecule type" value="Genomic_DNA"/>
</dbReference>
<evidence type="ECO:0000313" key="11">
    <source>
        <dbReference type="Proteomes" id="UP000292408"/>
    </source>
</evidence>
<feature type="domain" description="Type II secretion system protein GspF" evidence="9">
    <location>
        <begin position="277"/>
        <end position="399"/>
    </location>
</feature>
<feature type="transmembrane region" description="Helical" evidence="8">
    <location>
        <begin position="380"/>
        <end position="404"/>
    </location>
</feature>
<keyword evidence="7 8" id="KW-0472">Membrane</keyword>
<keyword evidence="4" id="KW-0997">Cell inner membrane</keyword>
<comment type="caution">
    <text evidence="10">The sequence shown here is derived from an EMBL/GenBank/DDBJ whole genome shotgun (WGS) entry which is preliminary data.</text>
</comment>
<dbReference type="FunFam" id="1.20.81.30:FF:000001">
    <property type="entry name" value="Type II secretion system protein F"/>
    <property type="match status" value="2"/>
</dbReference>
<dbReference type="Pfam" id="PF00482">
    <property type="entry name" value="T2SSF"/>
    <property type="match status" value="2"/>
</dbReference>
<evidence type="ECO:0000256" key="2">
    <source>
        <dbReference type="ARBA" id="ARBA00005745"/>
    </source>
</evidence>
<feature type="transmembrane region" description="Helical" evidence="8">
    <location>
        <begin position="174"/>
        <end position="196"/>
    </location>
</feature>
<organism evidence="10 11">
    <name type="scientific">Microcella alkaliphila</name>
    <dbReference type="NCBI Taxonomy" id="279828"/>
    <lineage>
        <taxon>Bacteria</taxon>
        <taxon>Bacillati</taxon>
        <taxon>Actinomycetota</taxon>
        <taxon>Actinomycetes</taxon>
        <taxon>Micrococcales</taxon>
        <taxon>Microbacteriaceae</taxon>
        <taxon>Microcella</taxon>
    </lineage>
</organism>
<feature type="domain" description="Type II secretion system protein GspF" evidence="9">
    <location>
        <begin position="75"/>
        <end position="197"/>
    </location>
</feature>
<dbReference type="Proteomes" id="UP000292408">
    <property type="component" value="Unassembled WGS sequence"/>
</dbReference>
<evidence type="ECO:0000256" key="4">
    <source>
        <dbReference type="ARBA" id="ARBA00022519"/>
    </source>
</evidence>
<comment type="similarity">
    <text evidence="2">Belongs to the GSP F family.</text>
</comment>
<sequence>MATALTFTYRGKDATGKKVTGVMDGPSEAIVSAKLRAQGVTPESVRQAGTGLNAEINLGGLFKKKVGLKDLAVMSRQLATMISSGLALLKALTILSEQSENELLRETLDQVRKDVEQGLSLSEAIAKHDTIFPPLFINLVRAGETGGFLESSLQSVAENYEKEVKLRGTIKSALTYPIVVLIMAILGVIGMIVFIVPVFKNMFEGLGGSLPAPTQFLVILSESAIYWLPTLIVSLVAFSVWWGRNKHQPRVREVVDPLKLKMPVFGQLITKIAIARFTRNFGTMMRSGVPILQALSIVGATSGNYVIEKALVNVQESVRQGRSIAAPLADEPIFPQMVTQMISVGEDSGSLETMLAKVSDFYDAEVESTTEQLTALIEPLMIAFMGVLLGGMILALYLPVFNIFTLI</sequence>
<dbReference type="InterPro" id="IPR003004">
    <property type="entry name" value="GspF/PilC"/>
</dbReference>
<feature type="transmembrane region" description="Helical" evidence="8">
    <location>
        <begin position="216"/>
        <end position="242"/>
    </location>
</feature>